<dbReference type="GO" id="GO:0034657">
    <property type="term" value="C:GID complex"/>
    <property type="evidence" value="ECO:0007669"/>
    <property type="project" value="TreeGrafter"/>
</dbReference>
<dbReference type="InterPro" id="IPR016024">
    <property type="entry name" value="ARM-type_fold"/>
</dbReference>
<name>A0A4T0X2T6_9ASCO</name>
<evidence type="ECO:0000313" key="7">
    <source>
        <dbReference type="Proteomes" id="UP000307173"/>
    </source>
</evidence>
<evidence type="ECO:0000256" key="4">
    <source>
        <dbReference type="ARBA" id="ARBA00022737"/>
    </source>
</evidence>
<dbReference type="GO" id="GO:0005634">
    <property type="term" value="C:nucleus"/>
    <property type="evidence" value="ECO:0007669"/>
    <property type="project" value="UniProtKB-SubCell"/>
</dbReference>
<evidence type="ECO:0000313" key="6">
    <source>
        <dbReference type="EMBL" id="TID29440.1"/>
    </source>
</evidence>
<evidence type="ECO:0000256" key="3">
    <source>
        <dbReference type="ARBA" id="ARBA00022490"/>
    </source>
</evidence>
<accession>A0A4T0X2T6</accession>
<dbReference type="OrthoDB" id="5559898at2759"/>
<dbReference type="InterPro" id="IPR038739">
    <property type="entry name" value="ARMC8/Vid28"/>
</dbReference>
<organism evidence="6 7">
    <name type="scientific">Pichia inconspicua</name>
    <dbReference type="NCBI Taxonomy" id="52247"/>
    <lineage>
        <taxon>Eukaryota</taxon>
        <taxon>Fungi</taxon>
        <taxon>Dikarya</taxon>
        <taxon>Ascomycota</taxon>
        <taxon>Saccharomycotina</taxon>
        <taxon>Pichiomycetes</taxon>
        <taxon>Pichiales</taxon>
        <taxon>Pichiaceae</taxon>
        <taxon>Pichia</taxon>
    </lineage>
</organism>
<keyword evidence="4" id="KW-0677">Repeat</keyword>
<keyword evidence="3" id="KW-0963">Cytoplasm</keyword>
<dbReference type="SUPFAM" id="SSF48371">
    <property type="entry name" value="ARM repeat"/>
    <property type="match status" value="1"/>
</dbReference>
<dbReference type="AlphaFoldDB" id="A0A4T0X2T6"/>
<evidence type="ECO:0000256" key="2">
    <source>
        <dbReference type="ARBA" id="ARBA00004496"/>
    </source>
</evidence>
<dbReference type="Gene3D" id="1.25.10.10">
    <property type="entry name" value="Leucine-rich Repeat Variant"/>
    <property type="match status" value="1"/>
</dbReference>
<dbReference type="Proteomes" id="UP000307173">
    <property type="component" value="Unassembled WGS sequence"/>
</dbReference>
<proteinExistence type="predicted"/>
<dbReference type="GO" id="GO:0043161">
    <property type="term" value="P:proteasome-mediated ubiquitin-dependent protein catabolic process"/>
    <property type="evidence" value="ECO:0007669"/>
    <property type="project" value="TreeGrafter"/>
</dbReference>
<dbReference type="InterPro" id="IPR011989">
    <property type="entry name" value="ARM-like"/>
</dbReference>
<comment type="subcellular location">
    <subcellularLocation>
        <location evidence="2">Cytoplasm</location>
    </subcellularLocation>
    <subcellularLocation>
        <location evidence="1">Nucleus</location>
    </subcellularLocation>
</comment>
<evidence type="ECO:0000256" key="5">
    <source>
        <dbReference type="ARBA" id="ARBA00023242"/>
    </source>
</evidence>
<protein>
    <recommendedName>
        <fullName evidence="8">Armadillo repeat-containing protein 8</fullName>
    </recommendedName>
</protein>
<dbReference type="GO" id="GO:0005737">
    <property type="term" value="C:cytoplasm"/>
    <property type="evidence" value="ECO:0007669"/>
    <property type="project" value="UniProtKB-SubCell"/>
</dbReference>
<dbReference type="EMBL" id="SELW01000314">
    <property type="protein sequence ID" value="TID29440.1"/>
    <property type="molecule type" value="Genomic_DNA"/>
</dbReference>
<dbReference type="PANTHER" id="PTHR15651:SF7">
    <property type="entry name" value="ARMADILLO REPEAT-CONTAINING PROTEIN 8"/>
    <property type="match status" value="1"/>
</dbReference>
<comment type="caution">
    <text evidence="6">The sequence shown here is derived from an EMBL/GenBank/DDBJ whole genome shotgun (WGS) entry which is preliminary data.</text>
</comment>
<dbReference type="PANTHER" id="PTHR15651">
    <property type="entry name" value="ARMADILLO REPEAT-CONTAINING PROTEIN 8"/>
    <property type="match status" value="1"/>
</dbReference>
<evidence type="ECO:0000256" key="1">
    <source>
        <dbReference type="ARBA" id="ARBA00004123"/>
    </source>
</evidence>
<keyword evidence="5" id="KW-0539">Nucleus</keyword>
<sequence length="751" mass="87144">MFELQTDSNLSANLSQKINQILKKYSLDVSNSSAVEKIALFPKLLQLIRESEVNKSDIYHLQEIFEKWNFTDDIVEMKYVLELLVLLNDSNLNHCYIKKVVEYIEKYDLSELVLSETMHVSEFLNEIIKATELYLPDYVYHYAMHLQIKASDPQFTRLDTLQINLQQSIDFDELFQHGVEKNYCSSNIHHNNSITVESQLSAISSRLEKELFATAAIFINKQQNSKYLQDNYIAYLITIASSDVSYLSWSAISVLYKLGITHNRFDLLELIFPVLISMAVIPFESKQVLEKYTRTHHLPLDLLPISMIAGCVQKNTMLVKHLHDINMIQKIEDWYLDFNISKGYISRFDSVCFSNYLIILSNMVSHDDKIKSTISNSKMNELIILVLKKHSEILQLWTSMYDETLYRKAFLLSIQTTLATCTLLRALSRSPSFLRTFFIKNKYIELLSQILCINFEQLNVASFGDYFLEKEMELETVVLGTLSNLVIEFLPNQEVLNVPQILKVVNRYLDGNSVQPSRLISALSFIRNGLFGNDSIFFTQFKDTIGVCRIFTMCDHQDVNIQIQAFNIIRNLLTTKTAITHHNYVYEMFKQYSDDSTLDFVEFVRMHLNRSRDLTLTTTLCYTLVHFSSSNTENKVTMIKNKGLMKNLLDILHMKQRTDDDPESFWKIKTCIAWIIINLTTADTDGDNNFTDRIITDEDYKLLQTKERSSLLIDMGFHETLKMLPQDCPSVDFIERASRAVFQLLVSCNNN</sequence>
<gene>
    <name evidence="6" type="ORF">CANINC_001963</name>
</gene>
<dbReference type="STRING" id="52247.A0A4T0X2T6"/>
<reference evidence="6 7" key="1">
    <citation type="journal article" date="2019" name="Front. Genet.">
        <title>Whole-Genome Sequencing of the Opportunistic Yeast Pathogen Candida inconspicua Uncovers Its Hybrid Origin.</title>
        <authorList>
            <person name="Mixao V."/>
            <person name="Hansen A.P."/>
            <person name="Saus E."/>
            <person name="Boekhout T."/>
            <person name="Lass-Florl C."/>
            <person name="Gabaldon T."/>
        </authorList>
    </citation>
    <scope>NUCLEOTIDE SEQUENCE [LARGE SCALE GENOMIC DNA]</scope>
    <source>
        <strain evidence="6 7">CBS 180</strain>
    </source>
</reference>
<evidence type="ECO:0008006" key="8">
    <source>
        <dbReference type="Google" id="ProtNLM"/>
    </source>
</evidence>
<keyword evidence="7" id="KW-1185">Reference proteome</keyword>